<dbReference type="InterPro" id="IPR036420">
    <property type="entry name" value="BRCT_dom_sf"/>
</dbReference>
<dbReference type="GO" id="GO:0006974">
    <property type="term" value="P:DNA damage response"/>
    <property type="evidence" value="ECO:0007669"/>
    <property type="project" value="UniProtKB-KW"/>
</dbReference>
<dbReference type="Pfam" id="PF16589">
    <property type="entry name" value="BRCT_2"/>
    <property type="match status" value="1"/>
</dbReference>
<dbReference type="CDD" id="cd18432">
    <property type="entry name" value="BRCT_PAXIP1_rpt6_like"/>
    <property type="match status" value="1"/>
</dbReference>
<evidence type="ECO:0000256" key="3">
    <source>
        <dbReference type="ARBA" id="ARBA00023242"/>
    </source>
</evidence>
<comment type="subcellular location">
    <subcellularLocation>
        <location evidence="1">Nucleus</location>
    </subcellularLocation>
</comment>
<dbReference type="Pfam" id="PF16770">
    <property type="entry name" value="RTT107_BRCT_5"/>
    <property type="match status" value="1"/>
</dbReference>
<gene>
    <name evidence="5" type="ORF">PHJA_003007700</name>
</gene>
<keyword evidence="6" id="KW-1185">Reference proteome</keyword>
<dbReference type="PANTHER" id="PTHR23196">
    <property type="entry name" value="PAX TRANSCRIPTION ACTIVATION DOMAIN INTERACTING PROTEIN"/>
    <property type="match status" value="1"/>
</dbReference>
<dbReference type="CDD" id="cd17744">
    <property type="entry name" value="BRCT_MDC1_rpt1"/>
    <property type="match status" value="1"/>
</dbReference>
<dbReference type="PANTHER" id="PTHR23196:SF1">
    <property type="entry name" value="PAX-INTERACTING PROTEIN 1"/>
    <property type="match status" value="1"/>
</dbReference>
<comment type="caution">
    <text evidence="5">The sequence shown here is derived from an EMBL/GenBank/DDBJ whole genome shotgun (WGS) entry which is preliminary data.</text>
</comment>
<dbReference type="PROSITE" id="PS50172">
    <property type="entry name" value="BRCT"/>
    <property type="match status" value="1"/>
</dbReference>
<dbReference type="InterPro" id="IPR051579">
    <property type="entry name" value="DDR_Transcriptional_Reg"/>
</dbReference>
<reference evidence="5" key="1">
    <citation type="submission" date="2020-07" db="EMBL/GenBank/DDBJ databases">
        <title>Ethylene signaling mediates host invasion by parasitic plants.</title>
        <authorList>
            <person name="Yoshida S."/>
        </authorList>
    </citation>
    <scope>NUCLEOTIDE SEQUENCE</scope>
    <source>
        <strain evidence="5">Okayama</strain>
    </source>
</reference>
<proteinExistence type="predicted"/>
<evidence type="ECO:0000313" key="6">
    <source>
        <dbReference type="Proteomes" id="UP000653305"/>
    </source>
</evidence>
<dbReference type="EMBL" id="BMAC01007795">
    <property type="protein sequence ID" value="GFQ08637.1"/>
    <property type="molecule type" value="Genomic_DNA"/>
</dbReference>
<accession>A0A830D9Z4</accession>
<dbReference type="Proteomes" id="UP000653305">
    <property type="component" value="Unassembled WGS sequence"/>
</dbReference>
<evidence type="ECO:0000259" key="4">
    <source>
        <dbReference type="PROSITE" id="PS50172"/>
    </source>
</evidence>
<dbReference type="GO" id="GO:0005634">
    <property type="term" value="C:nucleus"/>
    <property type="evidence" value="ECO:0007669"/>
    <property type="project" value="UniProtKB-SubCell"/>
</dbReference>
<organism evidence="5 6">
    <name type="scientific">Phtheirospermum japonicum</name>
    <dbReference type="NCBI Taxonomy" id="374723"/>
    <lineage>
        <taxon>Eukaryota</taxon>
        <taxon>Viridiplantae</taxon>
        <taxon>Streptophyta</taxon>
        <taxon>Embryophyta</taxon>
        <taxon>Tracheophyta</taxon>
        <taxon>Spermatophyta</taxon>
        <taxon>Magnoliopsida</taxon>
        <taxon>eudicotyledons</taxon>
        <taxon>Gunneridae</taxon>
        <taxon>Pentapetalae</taxon>
        <taxon>asterids</taxon>
        <taxon>lamiids</taxon>
        <taxon>Lamiales</taxon>
        <taxon>Orobanchaceae</taxon>
        <taxon>Orobanchaceae incertae sedis</taxon>
        <taxon>Phtheirospermum</taxon>
    </lineage>
</organism>
<dbReference type="SMART" id="SM00292">
    <property type="entry name" value="BRCT"/>
    <property type="match status" value="1"/>
</dbReference>
<keyword evidence="3" id="KW-0539">Nucleus</keyword>
<evidence type="ECO:0000256" key="1">
    <source>
        <dbReference type="ARBA" id="ARBA00004123"/>
    </source>
</evidence>
<dbReference type="SUPFAM" id="SSF52113">
    <property type="entry name" value="BRCT domain"/>
    <property type="match status" value="1"/>
</dbReference>
<dbReference type="InterPro" id="IPR001357">
    <property type="entry name" value="BRCT_dom"/>
</dbReference>
<dbReference type="Gene3D" id="3.40.50.10190">
    <property type="entry name" value="BRCT domain"/>
    <property type="match status" value="2"/>
</dbReference>
<protein>
    <submittedName>
        <fullName evidence="5">Pax-interacting protein 1</fullName>
    </submittedName>
</protein>
<feature type="domain" description="BRCT" evidence="4">
    <location>
        <begin position="572"/>
        <end position="661"/>
    </location>
</feature>
<dbReference type="OrthoDB" id="342264at2759"/>
<name>A0A830D9Z4_9LAMI</name>
<sequence length="775" mass="87410">MEDEYNTMALDDTVALESPIADMNTEVLSVCESAQNSGDRIEDNYCHEEVVLDSDDEGDDRHEAVDLVNRCFPRNGIISRRGEICLRKRQKVGLGYFRRLDKKVRKHVFLYSDSRLREHLGVMDRVLSTSPDQNTGKEANYGCERAQLNYEESPEVASESHSKALSFVDHFLSVSDLGSCKNIETGTTKRMTSPPSLRSRGSQCLARRVSLARDAGKSTPFDWTGNHIEKDEDSVFGFGGEKSEHLCSIQESDNVNLSGNLFSINLLDANSLKSNEIDKLGSNSGNFTSRENLCLTPEALDIGLDTQIAAEAMEELLHAAPPMFDPCITHQNSESTLLDSSCTVNEKAKQKNVANFEEAFVSWSRKEKRSRCMKISTVHDKNAFRFAAKRAENQIGSFARLPVNKKPMAVKVLENSRNSRNSFDDDVCKIGVRDSIKSKGEETINLDVADRTQSKLNFWTYPKRKRSRGCTVHYSVKSSNQGSPRAAIVDNVEKYPAVNDEKRKRLENLIVYKRRRKVSLERQCGKLDDRKICNVDALNNTKSEISKSPLMKELTRLGYTESLPDFLPKDSRRRRAMEKVCILFSQNLKTSILKHQKKIVARLGFCIASRCLDATHFVTDRFVRTRNMLEAIALGKQVVNHLWLESCEQAGYVIDEKSYILRDEKKEKEIGFNMLASLSRASQHPLLKGRRVLITRNVKPDVDAINSLIKAVGGQVVQSIKSPTTKDKSIPGDLLILSCKEDYTICLPFLEKGASVYDSELLLNGIVTQKLEYER</sequence>
<dbReference type="AlphaFoldDB" id="A0A830D9Z4"/>
<evidence type="ECO:0000256" key="2">
    <source>
        <dbReference type="ARBA" id="ARBA00022763"/>
    </source>
</evidence>
<evidence type="ECO:0000313" key="5">
    <source>
        <dbReference type="EMBL" id="GFQ08637.1"/>
    </source>
</evidence>
<keyword evidence="2" id="KW-0227">DNA damage</keyword>